<accession>A0AAD1VS85</accession>
<dbReference type="Proteomes" id="UP001295444">
    <property type="component" value="Chromosome 02"/>
</dbReference>
<evidence type="ECO:0000313" key="2">
    <source>
        <dbReference type="EMBL" id="CAH2249526.1"/>
    </source>
</evidence>
<sequence length="134" mass="15205">MSQHRAKKTAEAKDKSAFFAARMPQHKPADHQTQDGADPDYDADCVCIAGKQEDVPLTQRFLQTMLDAAVPKMQTTVTEAINDMRKYLTDLDACASHLEDNMENLTTAHNATEVRLSKIEEQLYIHETKIEDRR</sequence>
<dbReference type="AlphaFoldDB" id="A0AAD1VS85"/>
<keyword evidence="3" id="KW-1185">Reference proteome</keyword>
<evidence type="ECO:0000256" key="1">
    <source>
        <dbReference type="SAM" id="MobiDB-lite"/>
    </source>
</evidence>
<evidence type="ECO:0000313" key="3">
    <source>
        <dbReference type="Proteomes" id="UP001295444"/>
    </source>
</evidence>
<protein>
    <submittedName>
        <fullName evidence="2">Uncharacterized protein</fullName>
    </submittedName>
</protein>
<proteinExistence type="predicted"/>
<reference evidence="2" key="1">
    <citation type="submission" date="2022-03" db="EMBL/GenBank/DDBJ databases">
        <authorList>
            <person name="Alioto T."/>
            <person name="Alioto T."/>
            <person name="Gomez Garrido J."/>
        </authorList>
    </citation>
    <scope>NUCLEOTIDE SEQUENCE</scope>
</reference>
<name>A0AAD1VS85_PELCU</name>
<gene>
    <name evidence="2" type="ORF">PECUL_23A035465</name>
</gene>
<feature type="region of interest" description="Disordered" evidence="1">
    <location>
        <begin position="1"/>
        <end position="38"/>
    </location>
</feature>
<organism evidence="2 3">
    <name type="scientific">Pelobates cultripes</name>
    <name type="common">Western spadefoot toad</name>
    <dbReference type="NCBI Taxonomy" id="61616"/>
    <lineage>
        <taxon>Eukaryota</taxon>
        <taxon>Metazoa</taxon>
        <taxon>Chordata</taxon>
        <taxon>Craniata</taxon>
        <taxon>Vertebrata</taxon>
        <taxon>Euteleostomi</taxon>
        <taxon>Amphibia</taxon>
        <taxon>Batrachia</taxon>
        <taxon>Anura</taxon>
        <taxon>Pelobatoidea</taxon>
        <taxon>Pelobatidae</taxon>
        <taxon>Pelobates</taxon>
    </lineage>
</organism>
<dbReference type="EMBL" id="OW240913">
    <property type="protein sequence ID" value="CAH2249526.1"/>
    <property type="molecule type" value="Genomic_DNA"/>
</dbReference>